<name>A0ABN8MXQ4_9CNID</name>
<comment type="subcellular location">
    <subcellularLocation>
        <location evidence="1">Membrane</location>
        <topology evidence="1">Multi-pass membrane protein</topology>
    </subcellularLocation>
</comment>
<gene>
    <name evidence="7" type="ORF">PLOB_00039531</name>
</gene>
<dbReference type="PANTHER" id="PTHR20855:SF143">
    <property type="entry name" value="MEMBRANE PROGESTIN RECEPTOR EPSILON"/>
    <property type="match status" value="1"/>
</dbReference>
<keyword evidence="4 6" id="KW-1133">Transmembrane helix</keyword>
<dbReference type="Proteomes" id="UP001159405">
    <property type="component" value="Unassembled WGS sequence"/>
</dbReference>
<feature type="transmembrane region" description="Helical" evidence="6">
    <location>
        <begin position="145"/>
        <end position="163"/>
    </location>
</feature>
<feature type="transmembrane region" description="Helical" evidence="6">
    <location>
        <begin position="215"/>
        <end position="241"/>
    </location>
</feature>
<feature type="transmembrane region" description="Helical" evidence="6">
    <location>
        <begin position="111"/>
        <end position="133"/>
    </location>
</feature>
<evidence type="ECO:0000256" key="3">
    <source>
        <dbReference type="ARBA" id="ARBA00022692"/>
    </source>
</evidence>
<feature type="transmembrane region" description="Helical" evidence="6">
    <location>
        <begin position="183"/>
        <end position="203"/>
    </location>
</feature>
<evidence type="ECO:0000256" key="5">
    <source>
        <dbReference type="ARBA" id="ARBA00023136"/>
    </source>
</evidence>
<dbReference type="PANTHER" id="PTHR20855">
    <property type="entry name" value="ADIPOR/PROGESTIN RECEPTOR-RELATED"/>
    <property type="match status" value="1"/>
</dbReference>
<evidence type="ECO:0000256" key="1">
    <source>
        <dbReference type="ARBA" id="ARBA00004141"/>
    </source>
</evidence>
<evidence type="ECO:0000256" key="4">
    <source>
        <dbReference type="ARBA" id="ARBA00022989"/>
    </source>
</evidence>
<evidence type="ECO:0000313" key="7">
    <source>
        <dbReference type="EMBL" id="CAH3037904.1"/>
    </source>
</evidence>
<accession>A0ABN8MXQ4</accession>
<dbReference type="EMBL" id="CALNXK010000006">
    <property type="protein sequence ID" value="CAH3037904.1"/>
    <property type="molecule type" value="Genomic_DNA"/>
</dbReference>
<comment type="caution">
    <text evidence="7">The sequence shown here is derived from an EMBL/GenBank/DDBJ whole genome shotgun (WGS) entry which is preliminary data.</text>
</comment>
<feature type="transmembrane region" description="Helical" evidence="6">
    <location>
        <begin position="85"/>
        <end position="105"/>
    </location>
</feature>
<proteinExistence type="inferred from homology"/>
<sequence>MKLRSGSSTLDVRTSHRNNNVRNFKVEREESEGGKNMLYNMDEVPLGFREPYIKTGYRKPYITTWQSLQSLFHINNETFNIWSHLVTLIYFVVRYTSVLLVLRQASSPRRYFFYPMLSSAIGSWTVYAMSSIAHTFNSKSEKIHSALYFLDYAGISIYTYTSGQVMYYYNRPINTGWRIFESALLYTSIGVFLSFTATFSCCLSKIAFKGKNKTYAAFIRVIPVFAGWLNTVLSLIVGVTLCTCNANTSFQSFIACNDLLITYFRRHCFCSILAGVIYGSRLPERLLPGKFDIIGNSHHFLHVFSALATEYAFKILEVALESRQDQKNELLAKSLVGITSVETVLPTFVVFFGNIAIASCFVRSIFRKDFVNKKK</sequence>
<dbReference type="Pfam" id="PF03006">
    <property type="entry name" value="HlyIII"/>
    <property type="match status" value="1"/>
</dbReference>
<feature type="transmembrane region" description="Helical" evidence="6">
    <location>
        <begin position="344"/>
        <end position="366"/>
    </location>
</feature>
<organism evidence="7 8">
    <name type="scientific">Porites lobata</name>
    <dbReference type="NCBI Taxonomy" id="104759"/>
    <lineage>
        <taxon>Eukaryota</taxon>
        <taxon>Metazoa</taxon>
        <taxon>Cnidaria</taxon>
        <taxon>Anthozoa</taxon>
        <taxon>Hexacorallia</taxon>
        <taxon>Scleractinia</taxon>
        <taxon>Fungiina</taxon>
        <taxon>Poritidae</taxon>
        <taxon>Porites</taxon>
    </lineage>
</organism>
<evidence type="ECO:0000256" key="2">
    <source>
        <dbReference type="ARBA" id="ARBA00007018"/>
    </source>
</evidence>
<evidence type="ECO:0000313" key="8">
    <source>
        <dbReference type="Proteomes" id="UP001159405"/>
    </source>
</evidence>
<keyword evidence="3 6" id="KW-0812">Transmembrane</keyword>
<protein>
    <submittedName>
        <fullName evidence="7">Uncharacterized protein</fullName>
    </submittedName>
</protein>
<reference evidence="7 8" key="1">
    <citation type="submission" date="2022-05" db="EMBL/GenBank/DDBJ databases">
        <authorList>
            <consortium name="Genoscope - CEA"/>
            <person name="William W."/>
        </authorList>
    </citation>
    <scope>NUCLEOTIDE SEQUENCE [LARGE SCALE GENOMIC DNA]</scope>
</reference>
<keyword evidence="5 6" id="KW-0472">Membrane</keyword>
<comment type="similarity">
    <text evidence="2">Belongs to the ADIPOR family.</text>
</comment>
<dbReference type="InterPro" id="IPR004254">
    <property type="entry name" value="AdipoR/HlyIII-related"/>
</dbReference>
<evidence type="ECO:0000256" key="6">
    <source>
        <dbReference type="SAM" id="Phobius"/>
    </source>
</evidence>
<keyword evidence="8" id="KW-1185">Reference proteome</keyword>